<sequence length="139" mass="14685">MDQDARQIRWLLAVAVVLCALMIGYNVLFVPQVTLTTVVETDLSSAARAAVPSAPGDASQPEGYEPEPVGQAAPVNLNTADAEELATLPGIGPATAQKIIAYRESVGAFQSTEELMQVDGIGEKTFQKLKELVTVEAAE</sequence>
<evidence type="ECO:0000313" key="4">
    <source>
        <dbReference type="EMBL" id="MBE6833849.1"/>
    </source>
</evidence>
<feature type="transmembrane region" description="Helical" evidence="2">
    <location>
        <begin position="12"/>
        <end position="30"/>
    </location>
</feature>
<feature type="region of interest" description="Disordered" evidence="1">
    <location>
        <begin position="49"/>
        <end position="71"/>
    </location>
</feature>
<evidence type="ECO:0000256" key="1">
    <source>
        <dbReference type="SAM" id="MobiDB-lite"/>
    </source>
</evidence>
<dbReference type="SMART" id="SM00278">
    <property type="entry name" value="HhH1"/>
    <property type="match status" value="2"/>
</dbReference>
<keyword evidence="4" id="KW-0238">DNA-binding</keyword>
<dbReference type="PANTHER" id="PTHR21180">
    <property type="entry name" value="ENDONUCLEASE/EXONUCLEASE/PHOSPHATASE FAMILY DOMAIN-CONTAINING PROTEIN 1"/>
    <property type="match status" value="1"/>
</dbReference>
<evidence type="ECO:0000259" key="3">
    <source>
        <dbReference type="SMART" id="SM00278"/>
    </source>
</evidence>
<keyword evidence="2" id="KW-0812">Transmembrane</keyword>
<name>A0A928Q2Y8_9FIRM</name>
<dbReference type="NCBIfam" id="TIGR00426">
    <property type="entry name" value="competence protein ComEA helix-hairpin-helix repeat region"/>
    <property type="match status" value="1"/>
</dbReference>
<comment type="caution">
    <text evidence="4">The sequence shown here is derived from an EMBL/GenBank/DDBJ whole genome shotgun (WGS) entry which is preliminary data.</text>
</comment>
<dbReference type="GO" id="GO:0015628">
    <property type="term" value="P:protein secretion by the type II secretion system"/>
    <property type="evidence" value="ECO:0007669"/>
    <property type="project" value="TreeGrafter"/>
</dbReference>
<dbReference type="Gene3D" id="1.10.150.320">
    <property type="entry name" value="Photosystem II 12 kDa extrinsic protein"/>
    <property type="match status" value="1"/>
</dbReference>
<dbReference type="SUPFAM" id="SSF47781">
    <property type="entry name" value="RuvA domain 2-like"/>
    <property type="match status" value="1"/>
</dbReference>
<dbReference type="AlphaFoldDB" id="A0A928Q2Y8"/>
<feature type="domain" description="Helix-hairpin-helix DNA-binding motif class 1" evidence="3">
    <location>
        <begin position="83"/>
        <end position="102"/>
    </location>
</feature>
<organism evidence="4 5">
    <name type="scientific">Faecalispora sporosphaeroides</name>
    <dbReference type="NCBI Taxonomy" id="1549"/>
    <lineage>
        <taxon>Bacteria</taxon>
        <taxon>Bacillati</taxon>
        <taxon>Bacillota</taxon>
        <taxon>Clostridia</taxon>
        <taxon>Eubacteriales</taxon>
        <taxon>Oscillospiraceae</taxon>
        <taxon>Faecalispora</taxon>
    </lineage>
</organism>
<dbReference type="RefSeq" id="WP_020073490.1">
    <property type="nucleotide sequence ID" value="NZ_SVNY01000004.1"/>
</dbReference>
<evidence type="ECO:0000313" key="5">
    <source>
        <dbReference type="Proteomes" id="UP000754750"/>
    </source>
</evidence>
<dbReference type="InterPro" id="IPR010994">
    <property type="entry name" value="RuvA_2-like"/>
</dbReference>
<keyword evidence="2" id="KW-1133">Transmembrane helix</keyword>
<feature type="domain" description="Helix-hairpin-helix DNA-binding motif class 1" evidence="3">
    <location>
        <begin position="113"/>
        <end position="132"/>
    </location>
</feature>
<dbReference type="Proteomes" id="UP000754750">
    <property type="component" value="Unassembled WGS sequence"/>
</dbReference>
<dbReference type="Pfam" id="PF12836">
    <property type="entry name" value="HHH_3"/>
    <property type="match status" value="1"/>
</dbReference>
<reference evidence="4" key="1">
    <citation type="submission" date="2019-04" db="EMBL/GenBank/DDBJ databases">
        <title>Evolution of Biomass-Degrading Anaerobic Consortia Revealed by Metagenomics.</title>
        <authorList>
            <person name="Peng X."/>
        </authorList>
    </citation>
    <scope>NUCLEOTIDE SEQUENCE</scope>
    <source>
        <strain evidence="4">SIG551</strain>
    </source>
</reference>
<proteinExistence type="predicted"/>
<dbReference type="InterPro" id="IPR003583">
    <property type="entry name" value="Hlx-hairpin-Hlx_DNA-bd_motif"/>
</dbReference>
<evidence type="ECO:0000256" key="2">
    <source>
        <dbReference type="SAM" id="Phobius"/>
    </source>
</evidence>
<keyword evidence="2" id="KW-0472">Membrane</keyword>
<dbReference type="GO" id="GO:0015627">
    <property type="term" value="C:type II protein secretion system complex"/>
    <property type="evidence" value="ECO:0007669"/>
    <property type="project" value="TreeGrafter"/>
</dbReference>
<dbReference type="GO" id="GO:0006281">
    <property type="term" value="P:DNA repair"/>
    <property type="evidence" value="ECO:0007669"/>
    <property type="project" value="InterPro"/>
</dbReference>
<dbReference type="PANTHER" id="PTHR21180:SF32">
    <property type="entry name" value="ENDONUCLEASE_EXONUCLEASE_PHOSPHATASE FAMILY DOMAIN-CONTAINING PROTEIN 1"/>
    <property type="match status" value="1"/>
</dbReference>
<protein>
    <submittedName>
        <fullName evidence="4">ComEA family DNA-binding protein</fullName>
    </submittedName>
</protein>
<dbReference type="InterPro" id="IPR051675">
    <property type="entry name" value="Endo/Exo/Phosphatase_dom_1"/>
</dbReference>
<gene>
    <name evidence="4" type="ORF">E7512_09755</name>
</gene>
<dbReference type="InterPro" id="IPR004509">
    <property type="entry name" value="Competence_ComEA_HhH"/>
</dbReference>
<dbReference type="GO" id="GO:0003677">
    <property type="term" value="F:DNA binding"/>
    <property type="evidence" value="ECO:0007669"/>
    <property type="project" value="UniProtKB-KW"/>
</dbReference>
<feature type="compositionally biased region" description="Low complexity" evidence="1">
    <location>
        <begin position="49"/>
        <end position="58"/>
    </location>
</feature>
<dbReference type="EMBL" id="SVNY01000004">
    <property type="protein sequence ID" value="MBE6833849.1"/>
    <property type="molecule type" value="Genomic_DNA"/>
</dbReference>
<accession>A0A928Q2Y8</accession>